<gene>
    <name evidence="2" type="ORF">QBC38DRAFT_471117</name>
</gene>
<keyword evidence="1" id="KW-1133">Transmembrane helix</keyword>
<accession>A0AAN7H3C1</accession>
<dbReference type="EMBL" id="MU865304">
    <property type="protein sequence ID" value="KAK4229817.1"/>
    <property type="molecule type" value="Genomic_DNA"/>
</dbReference>
<name>A0AAN7H3C1_9PEZI</name>
<proteinExistence type="predicted"/>
<comment type="caution">
    <text evidence="2">The sequence shown here is derived from an EMBL/GenBank/DDBJ whole genome shotgun (WGS) entry which is preliminary data.</text>
</comment>
<evidence type="ECO:0000256" key="1">
    <source>
        <dbReference type="SAM" id="Phobius"/>
    </source>
</evidence>
<dbReference type="AlphaFoldDB" id="A0AAN7H3C1"/>
<sequence length="51" mass="6074">MCSIHINRIVLFALFFRLNTFIYVNLRWKRNKIALCLSQGVIIFIFGSRVK</sequence>
<keyword evidence="1" id="KW-0812">Transmembrane</keyword>
<keyword evidence="3" id="KW-1185">Reference proteome</keyword>
<dbReference type="Proteomes" id="UP001301958">
    <property type="component" value="Unassembled WGS sequence"/>
</dbReference>
<evidence type="ECO:0000313" key="3">
    <source>
        <dbReference type="Proteomes" id="UP001301958"/>
    </source>
</evidence>
<protein>
    <submittedName>
        <fullName evidence="2">Uncharacterized protein</fullName>
    </submittedName>
</protein>
<keyword evidence="1" id="KW-0472">Membrane</keyword>
<reference evidence="2" key="2">
    <citation type="submission" date="2023-05" db="EMBL/GenBank/DDBJ databases">
        <authorList>
            <consortium name="Lawrence Berkeley National Laboratory"/>
            <person name="Steindorff A."/>
            <person name="Hensen N."/>
            <person name="Bonometti L."/>
            <person name="Westerberg I."/>
            <person name="Brannstrom I.O."/>
            <person name="Guillou S."/>
            <person name="Cros-Aarteil S."/>
            <person name="Calhoun S."/>
            <person name="Haridas S."/>
            <person name="Kuo A."/>
            <person name="Mondo S."/>
            <person name="Pangilinan J."/>
            <person name="Riley R."/>
            <person name="Labutti K."/>
            <person name="Andreopoulos B."/>
            <person name="Lipzen A."/>
            <person name="Chen C."/>
            <person name="Yanf M."/>
            <person name="Daum C."/>
            <person name="Ng V."/>
            <person name="Clum A."/>
            <person name="Ohm R."/>
            <person name="Martin F."/>
            <person name="Silar P."/>
            <person name="Natvig D."/>
            <person name="Lalanne C."/>
            <person name="Gautier V."/>
            <person name="Ament-Velasquez S.L."/>
            <person name="Kruys A."/>
            <person name="Hutchinson M.I."/>
            <person name="Powell A.J."/>
            <person name="Barry K."/>
            <person name="Miller A.N."/>
            <person name="Grigoriev I.V."/>
            <person name="Debuchy R."/>
            <person name="Gladieux P."/>
            <person name="Thoren M.H."/>
            <person name="Johannesson H."/>
        </authorList>
    </citation>
    <scope>NUCLEOTIDE SEQUENCE</scope>
    <source>
        <strain evidence="2">CBS 990.96</strain>
    </source>
</reference>
<evidence type="ECO:0000313" key="2">
    <source>
        <dbReference type="EMBL" id="KAK4229817.1"/>
    </source>
</evidence>
<feature type="transmembrane region" description="Helical" evidence="1">
    <location>
        <begin position="6"/>
        <end position="26"/>
    </location>
</feature>
<reference evidence="2" key="1">
    <citation type="journal article" date="2023" name="Mol. Phylogenet. Evol.">
        <title>Genome-scale phylogeny and comparative genomics of the fungal order Sordariales.</title>
        <authorList>
            <person name="Hensen N."/>
            <person name="Bonometti L."/>
            <person name="Westerberg I."/>
            <person name="Brannstrom I.O."/>
            <person name="Guillou S."/>
            <person name="Cros-Aarteil S."/>
            <person name="Calhoun S."/>
            <person name="Haridas S."/>
            <person name="Kuo A."/>
            <person name="Mondo S."/>
            <person name="Pangilinan J."/>
            <person name="Riley R."/>
            <person name="LaButti K."/>
            <person name="Andreopoulos B."/>
            <person name="Lipzen A."/>
            <person name="Chen C."/>
            <person name="Yan M."/>
            <person name="Daum C."/>
            <person name="Ng V."/>
            <person name="Clum A."/>
            <person name="Steindorff A."/>
            <person name="Ohm R.A."/>
            <person name="Martin F."/>
            <person name="Silar P."/>
            <person name="Natvig D.O."/>
            <person name="Lalanne C."/>
            <person name="Gautier V."/>
            <person name="Ament-Velasquez S.L."/>
            <person name="Kruys A."/>
            <person name="Hutchinson M.I."/>
            <person name="Powell A.J."/>
            <person name="Barry K."/>
            <person name="Miller A.N."/>
            <person name="Grigoriev I.V."/>
            <person name="Debuchy R."/>
            <person name="Gladieux P."/>
            <person name="Hiltunen Thoren M."/>
            <person name="Johannesson H."/>
        </authorList>
    </citation>
    <scope>NUCLEOTIDE SEQUENCE</scope>
    <source>
        <strain evidence="2">CBS 990.96</strain>
    </source>
</reference>
<organism evidence="2 3">
    <name type="scientific">Podospora fimiseda</name>
    <dbReference type="NCBI Taxonomy" id="252190"/>
    <lineage>
        <taxon>Eukaryota</taxon>
        <taxon>Fungi</taxon>
        <taxon>Dikarya</taxon>
        <taxon>Ascomycota</taxon>
        <taxon>Pezizomycotina</taxon>
        <taxon>Sordariomycetes</taxon>
        <taxon>Sordariomycetidae</taxon>
        <taxon>Sordariales</taxon>
        <taxon>Podosporaceae</taxon>
        <taxon>Podospora</taxon>
    </lineage>
</organism>
<feature type="transmembrane region" description="Helical" evidence="1">
    <location>
        <begin position="33"/>
        <end position="50"/>
    </location>
</feature>